<name>A0A6J2PPG5_COTGO</name>
<keyword evidence="17" id="KW-0206">Cytoskeleton</keyword>
<dbReference type="InterPro" id="IPR013783">
    <property type="entry name" value="Ig-like_fold"/>
</dbReference>
<dbReference type="Gene3D" id="2.60.40.10">
    <property type="entry name" value="Immunoglobulins"/>
    <property type="match status" value="2"/>
</dbReference>
<evidence type="ECO:0000256" key="14">
    <source>
        <dbReference type="ARBA" id="ARBA00023136"/>
    </source>
</evidence>
<dbReference type="PANTHER" id="PTHR21559:SF22">
    <property type="entry name" value="DYSTROGLYCAN 1"/>
    <property type="match status" value="1"/>
</dbReference>
<reference evidence="30 31" key="1">
    <citation type="submission" date="2025-04" db="UniProtKB">
        <authorList>
            <consortium name="RefSeq"/>
        </authorList>
    </citation>
    <scope>IDENTIFICATION</scope>
</reference>
<dbReference type="Gene3D" id="3.30.70.1040">
    <property type="entry name" value="Dystroglycan, domain 2"/>
    <property type="match status" value="1"/>
</dbReference>
<evidence type="ECO:0000256" key="8">
    <source>
        <dbReference type="ARBA" id="ARBA00022525"/>
    </source>
</evidence>
<evidence type="ECO:0000256" key="18">
    <source>
        <dbReference type="ARBA" id="ARBA00023242"/>
    </source>
</evidence>
<keyword evidence="9" id="KW-0597">Phosphoprotein</keyword>
<keyword evidence="16" id="KW-0325">Glycoprotein</keyword>
<dbReference type="GeneTree" id="ENSGT00390000008429"/>
<dbReference type="GO" id="GO:0005509">
    <property type="term" value="F:calcium ion binding"/>
    <property type="evidence" value="ECO:0007669"/>
    <property type="project" value="InterPro"/>
</dbReference>
<evidence type="ECO:0000256" key="23">
    <source>
        <dbReference type="ARBA" id="ARBA00030092"/>
    </source>
</evidence>
<feature type="region of interest" description="Disordered" evidence="26">
    <location>
        <begin position="437"/>
        <end position="492"/>
    </location>
</feature>
<dbReference type="Pfam" id="PF05454">
    <property type="entry name" value="DAG1"/>
    <property type="match status" value="1"/>
</dbReference>
<dbReference type="Pfam" id="PF18424">
    <property type="entry name" value="a_DG1_N2"/>
    <property type="match status" value="1"/>
</dbReference>
<sequence>MRNKLSLGASRGLDVRLPRTRALLLGLLLAAAGWLAPPVRADVEIDVLGEMVLMDGGGESESGGRRSDLEASMHSSLLHDFHEVTESIRALEAVETTATQQNTAAPTAFPDSSAVVGRIFQMTVPNKMEDVYLGDIVKITEMGKDSLPAWLHWDASSRVLQGLPLEEDKGVHYISVSISNHTKSSSSSEVFSIEVHPEDHLDADSAQLASNQASTEDDVQPFMCSNEEPVTVLTVILDADLTKMSSEQRVELLDDMRSFSGVELQHMRILPVVNNRLFDMSAFMAGPGNAKKVVENGALLSWKLGCSLDQSTVPNINSVQGPAKEGTMSAKLGYPVVGWHIANKKHHVPKRVRRQLNNTPTPVLAVLPPTTVVEPPVRIIPTLSSPSIAAPTESSAPPVRGPIPLPGKPTIRVRESIAHTPTLGPPQPTRVIETSSTISIQPTMTRPTYVEATVTPPTTTRRPTKKPKRPKTTPTPRETKTSTAKPSRRTTPSPAVVVVVIPDPYNEKPVLRNPIDQVNALVGTYFEVKIPSDTFFDKEDGTTDKLRLTLRQNHNEVVGESSWIQFNTTSQLLYGLPDVQHVGKHEYFMQATDKGSLNAIDAFEVRVTRWPINDKSPVIFTARFEGEPRSITNDIHKKILLVKKLAYALGDRNSSTVSLRNITKGSIVVEWTNTSLPQHPCPKEQIAVMSRTLASADGKPSQTFRYSLEPEFRPLNVMVKGRASCKTYSFIPPGDIDIPEPPAVTPALGTGRQSTDDVYLHTVIPAVVVAAILLIAGIIAMICYRKKRKGKLTIEDQATFIKKGVPIIFADELDDSKPPPSSSMPLILQEEKPPLPPPEYPNMAMPETTPLNQELLGEYTALRDEDPNAPPYQPPPPFTTPMDGKGSRPKNMTPYRSPPPYVPP</sequence>
<evidence type="ECO:0000313" key="34">
    <source>
        <dbReference type="RefSeq" id="XP_029287439.1"/>
    </source>
</evidence>
<dbReference type="KEGG" id="cgob:115008181"/>
<feature type="compositionally biased region" description="Polar residues" evidence="26">
    <location>
        <begin position="437"/>
        <end position="446"/>
    </location>
</feature>
<evidence type="ECO:0000256" key="17">
    <source>
        <dbReference type="ARBA" id="ARBA00023212"/>
    </source>
</evidence>
<evidence type="ECO:0000313" key="33">
    <source>
        <dbReference type="RefSeq" id="XP_029287438.1"/>
    </source>
</evidence>
<feature type="compositionally biased region" description="Polar residues" evidence="26">
    <location>
        <begin position="482"/>
        <end position="492"/>
    </location>
</feature>
<evidence type="ECO:0000256" key="22">
    <source>
        <dbReference type="ARBA" id="ARBA00026224"/>
    </source>
</evidence>
<feature type="compositionally biased region" description="Basic residues" evidence="26">
    <location>
        <begin position="462"/>
        <end position="471"/>
    </location>
</feature>
<dbReference type="PROSITE" id="PS51699">
    <property type="entry name" value="SEA_DG"/>
    <property type="match status" value="1"/>
</dbReference>
<evidence type="ECO:0000256" key="5">
    <source>
        <dbReference type="ARBA" id="ARBA00004642"/>
    </source>
</evidence>
<keyword evidence="14 27" id="KW-0472">Membrane</keyword>
<dbReference type="InterPro" id="IPR006644">
    <property type="entry name" value="Cadg"/>
</dbReference>
<evidence type="ECO:0000256" key="11">
    <source>
        <dbReference type="ARBA" id="ARBA00022729"/>
    </source>
</evidence>
<keyword evidence="12 27" id="KW-1133">Transmembrane helix</keyword>
<dbReference type="OrthoDB" id="5990676at2759"/>
<dbReference type="GO" id="GO:0005856">
    <property type="term" value="C:cytoskeleton"/>
    <property type="evidence" value="ECO:0007669"/>
    <property type="project" value="UniProtKB-SubCell"/>
</dbReference>
<feature type="transmembrane region" description="Helical" evidence="27">
    <location>
        <begin position="758"/>
        <end position="784"/>
    </location>
</feature>
<dbReference type="GO" id="GO:0016203">
    <property type="term" value="P:muscle attachment"/>
    <property type="evidence" value="ECO:0007669"/>
    <property type="project" value="TreeGrafter"/>
</dbReference>
<dbReference type="RefSeq" id="XP_029287435.1">
    <property type="nucleotide sequence ID" value="XM_029431575.1"/>
</dbReference>
<evidence type="ECO:0000256" key="19">
    <source>
        <dbReference type="ARBA" id="ARBA00023257"/>
    </source>
</evidence>
<dbReference type="GO" id="GO:0043236">
    <property type="term" value="F:laminin binding"/>
    <property type="evidence" value="ECO:0007669"/>
    <property type="project" value="TreeGrafter"/>
</dbReference>
<comment type="subcellular location">
    <subcellularLocation>
        <location evidence="1">Cell membrane</location>
        <location evidence="1">Sarcolemma</location>
    </subcellularLocation>
    <subcellularLocation>
        <location evidence="4">Cell membrane</location>
        <topology evidence="4">Single-pass type I membrane protein</topology>
    </subcellularLocation>
    <subcellularLocation>
        <location evidence="3">Cytoplasm</location>
        <location evidence="3">Cytoskeleton</location>
    </subcellularLocation>
    <subcellularLocation>
        <location evidence="5">Nucleus</location>
        <location evidence="5">Nucleoplasm</location>
    </subcellularLocation>
    <subcellularLocation>
        <location evidence="25">Postsynaptic cell membrane</location>
    </subcellularLocation>
    <subcellularLocation>
        <location evidence="2">Secreted</location>
        <location evidence="2">Extracellular space</location>
    </subcellularLocation>
</comment>
<dbReference type="GeneID" id="115008181"/>
<evidence type="ECO:0000313" key="29">
    <source>
        <dbReference type="Proteomes" id="UP000504630"/>
    </source>
</evidence>
<dbReference type="GO" id="GO:0005604">
    <property type="term" value="C:basement membrane"/>
    <property type="evidence" value="ECO:0007669"/>
    <property type="project" value="TreeGrafter"/>
</dbReference>
<dbReference type="SUPFAM" id="SSF49313">
    <property type="entry name" value="Cadherin-like"/>
    <property type="match status" value="2"/>
</dbReference>
<dbReference type="GO" id="GO:0042383">
    <property type="term" value="C:sarcolemma"/>
    <property type="evidence" value="ECO:0007669"/>
    <property type="project" value="UniProtKB-SubCell"/>
</dbReference>
<evidence type="ECO:0000313" key="30">
    <source>
        <dbReference type="RefSeq" id="XP_029287435.1"/>
    </source>
</evidence>
<dbReference type="CDD" id="cd11303">
    <property type="entry name" value="Dystroglycan_repeat"/>
    <property type="match status" value="1"/>
</dbReference>
<dbReference type="CTD" id="1605"/>
<evidence type="ECO:0000313" key="31">
    <source>
        <dbReference type="RefSeq" id="XP_029287436.1"/>
    </source>
</evidence>
<dbReference type="InterPro" id="IPR027468">
    <property type="entry name" value="Alpha-dystroglycan_domain_2"/>
</dbReference>
<comment type="function">
    <text evidence="21">Transmembrane protein that plays important roles in connecting the extracellular matrix to the cytoskeleton. Acts as a cell adhesion receptor in both muscle and non-muscle tissues. Receptor for both DMD and UTRN and, through these interactions, scaffolds axin to the cytoskeleton. Also functions in cell adhesion-mediated signaling and implicated in cell polarity.</text>
</comment>
<keyword evidence="18" id="KW-0539">Nucleus</keyword>
<keyword evidence="29" id="KW-1185">Reference proteome</keyword>
<evidence type="ECO:0000256" key="12">
    <source>
        <dbReference type="ARBA" id="ARBA00022989"/>
    </source>
</evidence>
<keyword evidence="19" id="KW-0628">Postsynaptic cell membrane</keyword>
<feature type="compositionally biased region" description="Pro residues" evidence="26">
    <location>
        <begin position="868"/>
        <end position="879"/>
    </location>
</feature>
<evidence type="ECO:0000256" key="24">
    <source>
        <dbReference type="ARBA" id="ARBA00031034"/>
    </source>
</evidence>
<dbReference type="AlphaFoldDB" id="A0A6J2PPG5"/>
<evidence type="ECO:0000256" key="1">
    <source>
        <dbReference type="ARBA" id="ARBA00004135"/>
    </source>
</evidence>
<protein>
    <recommendedName>
        <fullName evidence="22">Dystroglycan 1</fullName>
    </recommendedName>
    <alternativeName>
        <fullName evidence="24">Dystroglycan</fullName>
    </alternativeName>
    <alternativeName>
        <fullName evidence="23">Dystrophin-associated glycoprotein 1</fullName>
    </alternativeName>
</protein>
<dbReference type="GO" id="GO:0007411">
    <property type="term" value="P:axon guidance"/>
    <property type="evidence" value="ECO:0007669"/>
    <property type="project" value="TreeGrafter"/>
</dbReference>
<dbReference type="InterPro" id="IPR030398">
    <property type="entry name" value="SEA_DG_dom"/>
</dbReference>
<keyword evidence="10 27" id="KW-0812">Transmembrane</keyword>
<dbReference type="SMART" id="SM00736">
    <property type="entry name" value="CADG"/>
    <property type="match status" value="2"/>
</dbReference>
<dbReference type="RefSeq" id="XP_029287439.1">
    <property type="nucleotide sequence ID" value="XM_029431579.1"/>
</dbReference>
<dbReference type="Pfam" id="PF05345">
    <property type="entry name" value="He_PIG"/>
    <property type="match status" value="1"/>
</dbReference>
<feature type="domain" description="Peptidase S72" evidence="28">
    <location>
        <begin position="611"/>
        <end position="724"/>
    </location>
</feature>
<keyword evidence="15" id="KW-1015">Disulfide bond</keyword>
<accession>A0A6J2PPG5</accession>
<proteinExistence type="predicted"/>
<keyword evidence="13" id="KW-0770">Synapse</keyword>
<evidence type="ECO:0000256" key="21">
    <source>
        <dbReference type="ARBA" id="ARBA00024991"/>
    </source>
</evidence>
<keyword evidence="8" id="KW-0964">Secreted</keyword>
<dbReference type="GO" id="GO:0002009">
    <property type="term" value="P:morphogenesis of an epithelium"/>
    <property type="evidence" value="ECO:0007669"/>
    <property type="project" value="TreeGrafter"/>
</dbReference>
<keyword evidence="11" id="KW-0732">Signal</keyword>
<evidence type="ECO:0000256" key="6">
    <source>
        <dbReference type="ARBA" id="ARBA00022475"/>
    </source>
</evidence>
<evidence type="ECO:0000259" key="28">
    <source>
        <dbReference type="PROSITE" id="PS51699"/>
    </source>
</evidence>
<evidence type="ECO:0000256" key="7">
    <source>
        <dbReference type="ARBA" id="ARBA00022490"/>
    </source>
</evidence>
<feature type="region of interest" description="Disordered" evidence="26">
    <location>
        <begin position="813"/>
        <end position="904"/>
    </location>
</feature>
<dbReference type="GO" id="GO:0045211">
    <property type="term" value="C:postsynaptic membrane"/>
    <property type="evidence" value="ECO:0007669"/>
    <property type="project" value="UniProtKB-SubCell"/>
</dbReference>
<evidence type="ECO:0000256" key="3">
    <source>
        <dbReference type="ARBA" id="ARBA00004245"/>
    </source>
</evidence>
<dbReference type="InterPro" id="IPR041631">
    <property type="entry name" value="Alpha_DG1_N2"/>
</dbReference>
<dbReference type="InterPro" id="IPR008465">
    <property type="entry name" value="DAG1_C"/>
</dbReference>
<dbReference type="RefSeq" id="XP_029287438.1">
    <property type="nucleotide sequence ID" value="XM_029431578.1"/>
</dbReference>
<dbReference type="GO" id="GO:0005615">
    <property type="term" value="C:extracellular space"/>
    <property type="evidence" value="ECO:0007669"/>
    <property type="project" value="TreeGrafter"/>
</dbReference>
<dbReference type="RefSeq" id="XP_029287436.1">
    <property type="nucleotide sequence ID" value="XM_029431576.1"/>
</dbReference>
<evidence type="ECO:0000256" key="9">
    <source>
        <dbReference type="ARBA" id="ARBA00022553"/>
    </source>
</evidence>
<evidence type="ECO:0000256" key="27">
    <source>
        <dbReference type="SAM" id="Phobius"/>
    </source>
</evidence>
<evidence type="ECO:0000256" key="4">
    <source>
        <dbReference type="ARBA" id="ARBA00004251"/>
    </source>
</evidence>
<evidence type="ECO:0000256" key="13">
    <source>
        <dbReference type="ARBA" id="ARBA00023018"/>
    </source>
</evidence>
<comment type="function">
    <text evidence="20">The dystroglycan complex is involved in a number of processes including laminin and basement membrane assembly, sarcolemmal stability, cell survival, peripheral nerve myelination, nodal structure, cell migration, and epithelial polarization.</text>
</comment>
<dbReference type="GO" id="GO:0016011">
    <property type="term" value="C:dystroglycan complex"/>
    <property type="evidence" value="ECO:0007669"/>
    <property type="project" value="TreeGrafter"/>
</dbReference>
<keyword evidence="7" id="KW-0963">Cytoplasm</keyword>
<gene>
    <name evidence="30 31 32 33 34" type="primary">LOC115008181</name>
</gene>
<dbReference type="RefSeq" id="XP_029287437.1">
    <property type="nucleotide sequence ID" value="XM_029431577.1"/>
</dbReference>
<evidence type="ECO:0000313" key="32">
    <source>
        <dbReference type="RefSeq" id="XP_029287437.1"/>
    </source>
</evidence>
<keyword evidence="6" id="KW-1003">Cell membrane</keyword>
<evidence type="ECO:0000256" key="16">
    <source>
        <dbReference type="ARBA" id="ARBA00023180"/>
    </source>
</evidence>
<evidence type="ECO:0000256" key="15">
    <source>
        <dbReference type="ARBA" id="ARBA00023157"/>
    </source>
</evidence>
<evidence type="ECO:0000256" key="20">
    <source>
        <dbReference type="ARBA" id="ARBA00023567"/>
    </source>
</evidence>
<organism evidence="29 30">
    <name type="scientific">Cottoperca gobio</name>
    <name type="common">Frogmouth</name>
    <name type="synonym">Aphritis gobio</name>
    <dbReference type="NCBI Taxonomy" id="56716"/>
    <lineage>
        <taxon>Eukaryota</taxon>
        <taxon>Metazoa</taxon>
        <taxon>Chordata</taxon>
        <taxon>Craniata</taxon>
        <taxon>Vertebrata</taxon>
        <taxon>Euteleostomi</taxon>
        <taxon>Actinopterygii</taxon>
        <taxon>Neopterygii</taxon>
        <taxon>Teleostei</taxon>
        <taxon>Neoteleostei</taxon>
        <taxon>Acanthomorphata</taxon>
        <taxon>Eupercaria</taxon>
        <taxon>Perciformes</taxon>
        <taxon>Notothenioidei</taxon>
        <taxon>Bovichtidae</taxon>
        <taxon>Cottoperca</taxon>
    </lineage>
</organism>
<dbReference type="Proteomes" id="UP000504630">
    <property type="component" value="Chromosome 5"/>
</dbReference>
<dbReference type="InterPro" id="IPR015919">
    <property type="entry name" value="Cadherin-like_sf"/>
</dbReference>
<dbReference type="GO" id="GO:0021675">
    <property type="term" value="P:nerve development"/>
    <property type="evidence" value="ECO:0007669"/>
    <property type="project" value="TreeGrafter"/>
</dbReference>
<evidence type="ECO:0000256" key="26">
    <source>
        <dbReference type="SAM" id="MobiDB-lite"/>
    </source>
</evidence>
<dbReference type="GO" id="GO:0005654">
    <property type="term" value="C:nucleoplasm"/>
    <property type="evidence" value="ECO:0007669"/>
    <property type="project" value="UniProtKB-SubCell"/>
</dbReference>
<dbReference type="SUPFAM" id="SSF111006">
    <property type="entry name" value="Dystroglycan, domain 2"/>
    <property type="match status" value="1"/>
</dbReference>
<evidence type="ECO:0000256" key="2">
    <source>
        <dbReference type="ARBA" id="ARBA00004239"/>
    </source>
</evidence>
<dbReference type="PANTHER" id="PTHR21559">
    <property type="entry name" value="DYSTROGLYCAN-RELATED"/>
    <property type="match status" value="1"/>
</dbReference>
<evidence type="ECO:0000256" key="25">
    <source>
        <dbReference type="ARBA" id="ARBA00034100"/>
    </source>
</evidence>
<evidence type="ECO:0000256" key="10">
    <source>
        <dbReference type="ARBA" id="ARBA00022692"/>
    </source>
</evidence>
<dbReference type="CDD" id="cd11305">
    <property type="entry name" value="alpha_DG_C"/>
    <property type="match status" value="1"/>
</dbReference>